<protein>
    <recommendedName>
        <fullName evidence="8">Probable membrane transporter protein</fullName>
    </recommendedName>
</protein>
<dbReference type="AlphaFoldDB" id="A0A2T3NWB5"/>
<dbReference type="Pfam" id="PF01925">
    <property type="entry name" value="TauE"/>
    <property type="match status" value="1"/>
</dbReference>
<feature type="transmembrane region" description="Helical" evidence="8">
    <location>
        <begin position="135"/>
        <end position="155"/>
    </location>
</feature>
<dbReference type="PANTHER" id="PTHR30269">
    <property type="entry name" value="TRANSMEMBRANE PROTEIN YFCA"/>
    <property type="match status" value="1"/>
</dbReference>
<evidence type="ECO:0000256" key="2">
    <source>
        <dbReference type="ARBA" id="ARBA00009142"/>
    </source>
</evidence>
<dbReference type="InterPro" id="IPR052017">
    <property type="entry name" value="TSUP"/>
</dbReference>
<keyword evidence="5 8" id="KW-0812">Transmembrane</keyword>
<evidence type="ECO:0000256" key="3">
    <source>
        <dbReference type="ARBA" id="ARBA00022448"/>
    </source>
</evidence>
<feature type="transmembrane region" description="Helical" evidence="8">
    <location>
        <begin position="222"/>
        <end position="240"/>
    </location>
</feature>
<dbReference type="Proteomes" id="UP000241771">
    <property type="component" value="Unassembled WGS sequence"/>
</dbReference>
<evidence type="ECO:0000256" key="6">
    <source>
        <dbReference type="ARBA" id="ARBA00022989"/>
    </source>
</evidence>
<feature type="transmembrane region" description="Helical" evidence="8">
    <location>
        <begin position="48"/>
        <end position="67"/>
    </location>
</feature>
<feature type="transmembrane region" description="Helical" evidence="8">
    <location>
        <begin position="193"/>
        <end position="210"/>
    </location>
</feature>
<gene>
    <name evidence="9" type="ORF">C9I98_06945</name>
</gene>
<evidence type="ECO:0000256" key="5">
    <source>
        <dbReference type="ARBA" id="ARBA00022692"/>
    </source>
</evidence>
<feature type="transmembrane region" description="Helical" evidence="8">
    <location>
        <begin position="9"/>
        <end position="42"/>
    </location>
</feature>
<proteinExistence type="inferred from homology"/>
<name>A0A2T3NWB5_9GAMM</name>
<reference evidence="9 10" key="1">
    <citation type="submission" date="2018-01" db="EMBL/GenBank/DDBJ databases">
        <title>Whole genome sequencing of Histamine producing bacteria.</title>
        <authorList>
            <person name="Butler K."/>
        </authorList>
    </citation>
    <scope>NUCLEOTIDE SEQUENCE [LARGE SCALE GENOMIC DNA]</scope>
    <source>
        <strain evidence="9 10">DSM 100436</strain>
    </source>
</reference>
<evidence type="ECO:0000256" key="8">
    <source>
        <dbReference type="RuleBase" id="RU363041"/>
    </source>
</evidence>
<evidence type="ECO:0000256" key="1">
    <source>
        <dbReference type="ARBA" id="ARBA00004651"/>
    </source>
</evidence>
<feature type="transmembrane region" description="Helical" evidence="8">
    <location>
        <begin position="88"/>
        <end position="115"/>
    </location>
</feature>
<sequence>MLIPSLDIIYILAPIISLVAALVSSLAGFGGGIVMLILLSPLIPTKELMAVICLVQFASLISRVLIYRNHISTRFMLEFMVGAIPATIIASLVFDQINAASLAVILGLFLLYSAIKPNGLPFGKLGNNTPFSGGVLSFISFFVGAPGPGIAALLQRLEFDKFTFLGTITACMLMQNVFKLTAFISIGVPMEKWIVICLIMSATGIIGTIIGKKLGNVISEVMIFRFIRIAMLLASLNLFYKAMSI</sequence>
<evidence type="ECO:0000256" key="7">
    <source>
        <dbReference type="ARBA" id="ARBA00023136"/>
    </source>
</evidence>
<evidence type="ECO:0000256" key="4">
    <source>
        <dbReference type="ARBA" id="ARBA00022475"/>
    </source>
</evidence>
<organism evidence="9 10">
    <name type="scientific">Photobacterium sanctipauli</name>
    <dbReference type="NCBI Taxonomy" id="1342794"/>
    <lineage>
        <taxon>Bacteria</taxon>
        <taxon>Pseudomonadati</taxon>
        <taxon>Pseudomonadota</taxon>
        <taxon>Gammaproteobacteria</taxon>
        <taxon>Vibrionales</taxon>
        <taxon>Vibrionaceae</taxon>
        <taxon>Photobacterium</taxon>
    </lineage>
</organism>
<dbReference type="RefSeq" id="WP_036816351.1">
    <property type="nucleotide sequence ID" value="NZ_JGVO01000023.1"/>
</dbReference>
<keyword evidence="4 8" id="KW-1003">Cell membrane</keyword>
<keyword evidence="10" id="KW-1185">Reference proteome</keyword>
<dbReference type="GO" id="GO:0005886">
    <property type="term" value="C:plasma membrane"/>
    <property type="evidence" value="ECO:0007669"/>
    <property type="project" value="UniProtKB-SubCell"/>
</dbReference>
<dbReference type="PANTHER" id="PTHR30269:SF37">
    <property type="entry name" value="MEMBRANE TRANSPORTER PROTEIN"/>
    <property type="match status" value="1"/>
</dbReference>
<evidence type="ECO:0000313" key="10">
    <source>
        <dbReference type="Proteomes" id="UP000241771"/>
    </source>
</evidence>
<comment type="subcellular location">
    <subcellularLocation>
        <location evidence="1 8">Cell membrane</location>
        <topology evidence="1 8">Multi-pass membrane protein</topology>
    </subcellularLocation>
</comment>
<comment type="caution">
    <text evidence="9">The sequence shown here is derived from an EMBL/GenBank/DDBJ whole genome shotgun (WGS) entry which is preliminary data.</text>
</comment>
<keyword evidence="3" id="KW-0813">Transport</keyword>
<evidence type="ECO:0000313" key="9">
    <source>
        <dbReference type="EMBL" id="PSW20583.1"/>
    </source>
</evidence>
<dbReference type="EMBL" id="PYMA01000003">
    <property type="protein sequence ID" value="PSW20583.1"/>
    <property type="molecule type" value="Genomic_DNA"/>
</dbReference>
<keyword evidence="7 8" id="KW-0472">Membrane</keyword>
<keyword evidence="6 8" id="KW-1133">Transmembrane helix</keyword>
<dbReference type="InterPro" id="IPR002781">
    <property type="entry name" value="TM_pro_TauE-like"/>
</dbReference>
<comment type="similarity">
    <text evidence="2 8">Belongs to the 4-toluene sulfonate uptake permease (TSUP) (TC 2.A.102) family.</text>
</comment>
<accession>A0A2T3NWB5</accession>
<feature type="transmembrane region" description="Helical" evidence="8">
    <location>
        <begin position="162"/>
        <end position="187"/>
    </location>
</feature>